<protein>
    <submittedName>
        <fullName evidence="5">Mitochondrial inner membrane protein</fullName>
    </submittedName>
</protein>
<evidence type="ECO:0000256" key="2">
    <source>
        <dbReference type="ARBA" id="ARBA00022692"/>
    </source>
</evidence>
<evidence type="ECO:0000313" key="6">
    <source>
        <dbReference type="Proteomes" id="UP001497744"/>
    </source>
</evidence>
<dbReference type="PANTHER" id="PTHR15371:SF0">
    <property type="entry name" value="SD19278P"/>
    <property type="match status" value="1"/>
</dbReference>
<evidence type="ECO:0000256" key="3">
    <source>
        <dbReference type="ARBA" id="ARBA00022989"/>
    </source>
</evidence>
<keyword evidence="6" id="KW-1185">Reference proteome</keyword>
<dbReference type="GO" id="GO:0005744">
    <property type="term" value="C:TIM23 mitochondrial import inner membrane translocase complex"/>
    <property type="evidence" value="ECO:0007669"/>
    <property type="project" value="TreeGrafter"/>
</dbReference>
<organism evidence="5 6">
    <name type="scientific">Babesia caballi</name>
    <dbReference type="NCBI Taxonomy" id="5871"/>
    <lineage>
        <taxon>Eukaryota</taxon>
        <taxon>Sar</taxon>
        <taxon>Alveolata</taxon>
        <taxon>Apicomplexa</taxon>
        <taxon>Aconoidasida</taxon>
        <taxon>Piroplasmida</taxon>
        <taxon>Babesiidae</taxon>
        <taxon>Babesia</taxon>
    </lineage>
</organism>
<dbReference type="AlphaFoldDB" id="A0AAV4LRR5"/>
<evidence type="ECO:0000313" key="5">
    <source>
        <dbReference type="EMBL" id="GIX62679.1"/>
    </source>
</evidence>
<dbReference type="Proteomes" id="UP001497744">
    <property type="component" value="Unassembled WGS sequence"/>
</dbReference>
<keyword evidence="2" id="KW-0812">Transmembrane</keyword>
<dbReference type="GO" id="GO:0030150">
    <property type="term" value="P:protein import into mitochondrial matrix"/>
    <property type="evidence" value="ECO:0007669"/>
    <property type="project" value="TreeGrafter"/>
</dbReference>
<reference evidence="5 6" key="1">
    <citation type="submission" date="2021-06" db="EMBL/GenBank/DDBJ databases">
        <title>Genome sequence of Babesia caballi.</title>
        <authorList>
            <person name="Yamagishi J."/>
            <person name="Kidaka T."/>
            <person name="Ochi A."/>
        </authorList>
    </citation>
    <scope>NUCLEOTIDE SEQUENCE [LARGE SCALE GENOMIC DNA]</scope>
    <source>
        <strain evidence="5">USDA-D6B2</strain>
    </source>
</reference>
<comment type="caution">
    <text evidence="5">The sequence shown here is derived from an EMBL/GenBank/DDBJ whole genome shotgun (WGS) entry which is preliminary data.</text>
</comment>
<keyword evidence="3" id="KW-1133">Transmembrane helix</keyword>
<accession>A0AAV4LRR5</accession>
<comment type="subcellular location">
    <subcellularLocation>
        <location evidence="1">Membrane</location>
        <topology evidence="1">Multi-pass membrane protein</topology>
    </subcellularLocation>
</comment>
<proteinExistence type="predicted"/>
<evidence type="ECO:0000256" key="4">
    <source>
        <dbReference type="ARBA" id="ARBA00023136"/>
    </source>
</evidence>
<dbReference type="PANTHER" id="PTHR15371">
    <property type="entry name" value="TIM23"/>
    <property type="match status" value="1"/>
</dbReference>
<name>A0AAV4LRR5_BABCB</name>
<dbReference type="GeneID" id="94194160"/>
<evidence type="ECO:0000256" key="1">
    <source>
        <dbReference type="ARBA" id="ARBA00004141"/>
    </source>
</evidence>
<dbReference type="GO" id="GO:0008320">
    <property type="term" value="F:protein transmembrane transporter activity"/>
    <property type="evidence" value="ECO:0007669"/>
    <property type="project" value="TreeGrafter"/>
</dbReference>
<dbReference type="InterPro" id="IPR045238">
    <property type="entry name" value="Tim23-like"/>
</dbReference>
<sequence>MDDYVKVGRIQPNLEVIQRPSGVGAAQSDYLAPKFGDQQLYLSGYGRHWGEKITYSVGLAYGSGVLLGGSFGLVKGVAKGGATRKLFVNSLLNLCGTYGPGLGNRAACITLMYCAFNSAFKLARGSIGDDTYVAPAAGFVSGALYKCKGSWPSLARHSVGAAAVFTAIDYALRNAYI</sequence>
<dbReference type="Pfam" id="PF02466">
    <property type="entry name" value="Tim17"/>
    <property type="match status" value="1"/>
</dbReference>
<dbReference type="RefSeq" id="XP_067714748.1">
    <property type="nucleotide sequence ID" value="XM_067858647.1"/>
</dbReference>
<keyword evidence="4" id="KW-0472">Membrane</keyword>
<gene>
    <name evidence="5" type="ORF">BcabD6B2_21140</name>
</gene>
<dbReference type="EMBL" id="BPLF01000002">
    <property type="protein sequence ID" value="GIX62679.1"/>
    <property type="molecule type" value="Genomic_DNA"/>
</dbReference>